<feature type="region of interest" description="Disordered" evidence="1">
    <location>
        <begin position="18"/>
        <end position="37"/>
    </location>
</feature>
<name>A0A0E9V7H2_ANGAN</name>
<sequence>MTARSLVRQGTNILVLCQEHKTPKKEQRRRQNPLNLT</sequence>
<evidence type="ECO:0000256" key="1">
    <source>
        <dbReference type="SAM" id="MobiDB-lite"/>
    </source>
</evidence>
<proteinExistence type="predicted"/>
<accession>A0A0E9V7H2</accession>
<protein>
    <submittedName>
        <fullName evidence="2">Uncharacterized protein</fullName>
    </submittedName>
</protein>
<reference evidence="2" key="1">
    <citation type="submission" date="2014-11" db="EMBL/GenBank/DDBJ databases">
        <authorList>
            <person name="Amaro Gonzalez C."/>
        </authorList>
    </citation>
    <scope>NUCLEOTIDE SEQUENCE</scope>
</reference>
<evidence type="ECO:0000313" key="2">
    <source>
        <dbReference type="EMBL" id="JAH74064.1"/>
    </source>
</evidence>
<reference evidence="2" key="2">
    <citation type="journal article" date="2015" name="Fish Shellfish Immunol.">
        <title>Early steps in the European eel (Anguilla anguilla)-Vibrio vulnificus interaction in the gills: Role of the RtxA13 toxin.</title>
        <authorList>
            <person name="Callol A."/>
            <person name="Pajuelo D."/>
            <person name="Ebbesson L."/>
            <person name="Teles M."/>
            <person name="MacKenzie S."/>
            <person name="Amaro C."/>
        </authorList>
    </citation>
    <scope>NUCLEOTIDE SEQUENCE</scope>
</reference>
<dbReference type="EMBL" id="GBXM01034513">
    <property type="protein sequence ID" value="JAH74064.1"/>
    <property type="molecule type" value="Transcribed_RNA"/>
</dbReference>
<dbReference type="AlphaFoldDB" id="A0A0E9V7H2"/>
<organism evidence="2">
    <name type="scientific">Anguilla anguilla</name>
    <name type="common">European freshwater eel</name>
    <name type="synonym">Muraena anguilla</name>
    <dbReference type="NCBI Taxonomy" id="7936"/>
    <lineage>
        <taxon>Eukaryota</taxon>
        <taxon>Metazoa</taxon>
        <taxon>Chordata</taxon>
        <taxon>Craniata</taxon>
        <taxon>Vertebrata</taxon>
        <taxon>Euteleostomi</taxon>
        <taxon>Actinopterygii</taxon>
        <taxon>Neopterygii</taxon>
        <taxon>Teleostei</taxon>
        <taxon>Anguilliformes</taxon>
        <taxon>Anguillidae</taxon>
        <taxon>Anguilla</taxon>
    </lineage>
</organism>